<dbReference type="RefSeq" id="WP_006764616.1">
    <property type="nucleotide sequence ID" value="NZ_CP033840.1"/>
</dbReference>
<dbReference type="SUPFAM" id="SSF103247">
    <property type="entry name" value="TT1751-like"/>
    <property type="match status" value="1"/>
</dbReference>
<dbReference type="InterPro" id="IPR035923">
    <property type="entry name" value="TT1751-like_sf"/>
</dbReference>
<reference evidence="1 2" key="1">
    <citation type="submission" date="2021-02" db="EMBL/GenBank/DDBJ databases">
        <title>FDA dAtabase for Regulatory Grade micrObial Sequences (FDA-ARGOS): Supporting development and validation of Infectious Disease Dx tests.</title>
        <authorList>
            <person name="Minogue T."/>
            <person name="Wolcott M."/>
            <person name="Wasieloski L."/>
            <person name="Aguilar W."/>
            <person name="Moore D."/>
            <person name="Jaissle J."/>
            <person name="Tallon L."/>
            <person name="Sadzewicz L."/>
            <person name="Zhao X."/>
            <person name="Boylan J."/>
            <person name="Ott S."/>
            <person name="Bowen H."/>
            <person name="Vavikolanu K."/>
            <person name="Mehta A."/>
            <person name="Aluvathingal J."/>
            <person name="Nadendla S."/>
            <person name="Yan Y."/>
            <person name="Sichtig H."/>
        </authorList>
    </citation>
    <scope>NUCLEOTIDE SEQUENCE [LARGE SCALE GENOMIC DNA]</scope>
    <source>
        <strain evidence="1 2">FDAARGOS_1272</strain>
    </source>
</reference>
<name>A0A892I771_9BURK</name>
<protein>
    <submittedName>
        <fullName evidence="1">DUF302 domain-containing protein</fullName>
    </submittedName>
</protein>
<accession>A0A892I771</accession>
<evidence type="ECO:0000313" key="1">
    <source>
        <dbReference type="EMBL" id="QRO76760.1"/>
    </source>
</evidence>
<dbReference type="GeneID" id="93127506"/>
<dbReference type="EMBL" id="CP069482">
    <property type="protein sequence ID" value="QRO76760.1"/>
    <property type="molecule type" value="Genomic_DNA"/>
</dbReference>
<gene>
    <name evidence="1" type="ORF">I6K02_12705</name>
</gene>
<sequence length="172" mass="18984">MQQISRRSFEIVHVSRTYELPATDFIAAFDGVLGTLDRNALTLMRDDPAAAARQIEVMQGPHGLMLFDKLDHGVLFAMSGRPRVAYRYHVGNPLIAWRMTRIDVRAALYAPLTVLIDGADDARTRIEYDLPSTVLGQFGNGDVRSVGLELDDKLNAAIEAAAQCAAARTQQR</sequence>
<dbReference type="AlphaFoldDB" id="A0A892I771"/>
<dbReference type="CDD" id="cd14797">
    <property type="entry name" value="DUF302"/>
    <property type="match status" value="1"/>
</dbReference>
<dbReference type="Proteomes" id="UP000625568">
    <property type="component" value="Chromosome 1"/>
</dbReference>
<dbReference type="Gene3D" id="3.30.310.70">
    <property type="entry name" value="TT1751-like domain"/>
    <property type="match status" value="1"/>
</dbReference>
<evidence type="ECO:0000313" key="2">
    <source>
        <dbReference type="Proteomes" id="UP000625568"/>
    </source>
</evidence>
<dbReference type="InterPro" id="IPR005180">
    <property type="entry name" value="DUF302"/>
</dbReference>
<proteinExistence type="predicted"/>
<keyword evidence="2" id="KW-1185">Reference proteome</keyword>
<organism evidence="1 2">
    <name type="scientific">Burkholderia dolosa</name>
    <dbReference type="NCBI Taxonomy" id="152500"/>
    <lineage>
        <taxon>Bacteria</taxon>
        <taxon>Pseudomonadati</taxon>
        <taxon>Pseudomonadota</taxon>
        <taxon>Betaproteobacteria</taxon>
        <taxon>Burkholderiales</taxon>
        <taxon>Burkholderiaceae</taxon>
        <taxon>Burkholderia</taxon>
        <taxon>Burkholderia cepacia complex</taxon>
    </lineage>
</organism>